<proteinExistence type="predicted"/>
<dbReference type="Proteomes" id="UP000002051">
    <property type="component" value="Chromosome 8"/>
</dbReference>
<reference evidence="2" key="3">
    <citation type="submission" date="2015-04" db="UniProtKB">
        <authorList>
            <consortium name="EnsemblPlants"/>
        </authorList>
    </citation>
    <scope>IDENTIFICATION</scope>
    <source>
        <strain evidence="2">cv. Jemalong A17</strain>
    </source>
</reference>
<gene>
    <name evidence="1" type="ordered locus">MTR_8g017450</name>
</gene>
<sequence length="112" mass="13240">MGLYHDFDIDHPNDKDLQRIKIKMDHVISTSLLLFNYYYFTGRVLGKFGLWILEGLNRLGAHSYSPRDTSSDDTMILFSKWTFQPSTIRGKRNHVDRHKWRLPKWSKVGLSL</sequence>
<organism evidence="1 3">
    <name type="scientific">Medicago truncatula</name>
    <name type="common">Barrel medic</name>
    <name type="synonym">Medicago tribuloides</name>
    <dbReference type="NCBI Taxonomy" id="3880"/>
    <lineage>
        <taxon>Eukaryota</taxon>
        <taxon>Viridiplantae</taxon>
        <taxon>Streptophyta</taxon>
        <taxon>Embryophyta</taxon>
        <taxon>Tracheophyta</taxon>
        <taxon>Spermatophyta</taxon>
        <taxon>Magnoliopsida</taxon>
        <taxon>eudicotyledons</taxon>
        <taxon>Gunneridae</taxon>
        <taxon>Pentapetalae</taxon>
        <taxon>rosids</taxon>
        <taxon>fabids</taxon>
        <taxon>Fabales</taxon>
        <taxon>Fabaceae</taxon>
        <taxon>Papilionoideae</taxon>
        <taxon>50 kb inversion clade</taxon>
        <taxon>NPAAA clade</taxon>
        <taxon>Hologalegina</taxon>
        <taxon>IRL clade</taxon>
        <taxon>Trifolieae</taxon>
        <taxon>Medicago</taxon>
    </lineage>
</organism>
<evidence type="ECO:0000313" key="2">
    <source>
        <dbReference type="EnsemblPlants" id="KEH18393"/>
    </source>
</evidence>
<evidence type="ECO:0000313" key="3">
    <source>
        <dbReference type="Proteomes" id="UP000002051"/>
    </source>
</evidence>
<dbReference type="EnsemblPlants" id="KEH18393">
    <property type="protein sequence ID" value="KEH18393"/>
    <property type="gene ID" value="MTR_8g017450"/>
</dbReference>
<keyword evidence="3" id="KW-1185">Reference proteome</keyword>
<reference evidence="1 3" key="2">
    <citation type="journal article" date="2014" name="BMC Genomics">
        <title>An improved genome release (version Mt4.0) for the model legume Medicago truncatula.</title>
        <authorList>
            <person name="Tang H."/>
            <person name="Krishnakumar V."/>
            <person name="Bidwell S."/>
            <person name="Rosen B."/>
            <person name="Chan A."/>
            <person name="Zhou S."/>
            <person name="Gentzbittel L."/>
            <person name="Childs K.L."/>
            <person name="Yandell M."/>
            <person name="Gundlach H."/>
            <person name="Mayer K.F."/>
            <person name="Schwartz D.C."/>
            <person name="Town C.D."/>
        </authorList>
    </citation>
    <scope>GENOME REANNOTATION</scope>
    <source>
        <strain evidence="1">A17</strain>
        <strain evidence="2 3">cv. Jemalong A17</strain>
    </source>
</reference>
<reference evidence="1 3" key="1">
    <citation type="journal article" date="2011" name="Nature">
        <title>The Medicago genome provides insight into the evolution of rhizobial symbioses.</title>
        <authorList>
            <person name="Young N.D."/>
            <person name="Debelle F."/>
            <person name="Oldroyd G.E."/>
            <person name="Geurts R."/>
            <person name="Cannon S.B."/>
            <person name="Udvardi M.K."/>
            <person name="Benedito V.A."/>
            <person name="Mayer K.F."/>
            <person name="Gouzy J."/>
            <person name="Schoof H."/>
            <person name="Van de Peer Y."/>
            <person name="Proost S."/>
            <person name="Cook D.R."/>
            <person name="Meyers B.C."/>
            <person name="Spannagl M."/>
            <person name="Cheung F."/>
            <person name="De Mita S."/>
            <person name="Krishnakumar V."/>
            <person name="Gundlach H."/>
            <person name="Zhou S."/>
            <person name="Mudge J."/>
            <person name="Bharti A.K."/>
            <person name="Murray J.D."/>
            <person name="Naoumkina M.A."/>
            <person name="Rosen B."/>
            <person name="Silverstein K.A."/>
            <person name="Tang H."/>
            <person name="Rombauts S."/>
            <person name="Zhao P.X."/>
            <person name="Zhou P."/>
            <person name="Barbe V."/>
            <person name="Bardou P."/>
            <person name="Bechner M."/>
            <person name="Bellec A."/>
            <person name="Berger A."/>
            <person name="Berges H."/>
            <person name="Bidwell S."/>
            <person name="Bisseling T."/>
            <person name="Choisne N."/>
            <person name="Couloux A."/>
            <person name="Denny R."/>
            <person name="Deshpande S."/>
            <person name="Dai X."/>
            <person name="Doyle J.J."/>
            <person name="Dudez A.M."/>
            <person name="Farmer A.D."/>
            <person name="Fouteau S."/>
            <person name="Franken C."/>
            <person name="Gibelin C."/>
            <person name="Gish J."/>
            <person name="Goldstein S."/>
            <person name="Gonzalez A.J."/>
            <person name="Green P.J."/>
            <person name="Hallab A."/>
            <person name="Hartog M."/>
            <person name="Hua A."/>
            <person name="Humphray S.J."/>
            <person name="Jeong D.H."/>
            <person name="Jing Y."/>
            <person name="Jocker A."/>
            <person name="Kenton S.M."/>
            <person name="Kim D.J."/>
            <person name="Klee K."/>
            <person name="Lai H."/>
            <person name="Lang C."/>
            <person name="Lin S."/>
            <person name="Macmil S.L."/>
            <person name="Magdelenat G."/>
            <person name="Matthews L."/>
            <person name="McCorrison J."/>
            <person name="Monaghan E.L."/>
            <person name="Mun J.H."/>
            <person name="Najar F.Z."/>
            <person name="Nicholson C."/>
            <person name="Noirot C."/>
            <person name="O'Bleness M."/>
            <person name="Paule C.R."/>
            <person name="Poulain J."/>
            <person name="Prion F."/>
            <person name="Qin B."/>
            <person name="Qu C."/>
            <person name="Retzel E.F."/>
            <person name="Riddle C."/>
            <person name="Sallet E."/>
            <person name="Samain S."/>
            <person name="Samson N."/>
            <person name="Sanders I."/>
            <person name="Saurat O."/>
            <person name="Scarpelli C."/>
            <person name="Schiex T."/>
            <person name="Segurens B."/>
            <person name="Severin A.J."/>
            <person name="Sherrier D.J."/>
            <person name="Shi R."/>
            <person name="Sims S."/>
            <person name="Singer S.R."/>
            <person name="Sinharoy S."/>
            <person name="Sterck L."/>
            <person name="Viollet A."/>
            <person name="Wang B.B."/>
            <person name="Wang K."/>
            <person name="Wang M."/>
            <person name="Wang X."/>
            <person name="Warfsmann J."/>
            <person name="Weissenbach J."/>
            <person name="White D.D."/>
            <person name="White J.D."/>
            <person name="Wiley G.B."/>
            <person name="Wincker P."/>
            <person name="Xing Y."/>
            <person name="Yang L."/>
            <person name="Yao Z."/>
            <person name="Ying F."/>
            <person name="Zhai J."/>
            <person name="Zhou L."/>
            <person name="Zuber A."/>
            <person name="Denarie J."/>
            <person name="Dixon R.A."/>
            <person name="May G.D."/>
            <person name="Schwartz D.C."/>
            <person name="Rogers J."/>
            <person name="Quetier F."/>
            <person name="Town C.D."/>
            <person name="Roe B.A."/>
        </authorList>
    </citation>
    <scope>NUCLEOTIDE SEQUENCE [LARGE SCALE GENOMIC DNA]</scope>
    <source>
        <strain evidence="1">A17</strain>
        <strain evidence="2 3">cv. Jemalong A17</strain>
    </source>
</reference>
<accession>A0A072TNL1</accession>
<dbReference type="AlphaFoldDB" id="A0A072TNL1"/>
<evidence type="ECO:0000313" key="1">
    <source>
        <dbReference type="EMBL" id="KEH18393.1"/>
    </source>
</evidence>
<dbReference type="HOGENOM" id="CLU_2149619_0_0_1"/>
<dbReference type="EMBL" id="CM001224">
    <property type="protein sequence ID" value="KEH18393.1"/>
    <property type="molecule type" value="Genomic_DNA"/>
</dbReference>
<protein>
    <submittedName>
        <fullName evidence="1 2">Uncharacterized protein</fullName>
    </submittedName>
</protein>
<name>A0A072TNL1_MEDTR</name>